<dbReference type="InterPro" id="IPR012347">
    <property type="entry name" value="Ferritin-like"/>
</dbReference>
<evidence type="ECO:0000256" key="9">
    <source>
        <dbReference type="SAM" id="MobiDB-lite"/>
    </source>
</evidence>
<comment type="subunit">
    <text evidence="7">Oligomer of 24 subunits. There are two types of subunits: L (light) chain and H (heavy) chain. The major chain can be light or heavy, depending on the species and tissue type. The functional molecule forms a roughly spherical shell with a diameter of 12 nm and contains a central cavity into which the insoluble mineral iron core is deposited. Interacts with NCOA4.</text>
</comment>
<dbReference type="PROSITE" id="PS50905">
    <property type="entry name" value="FERRITIN_LIKE"/>
    <property type="match status" value="1"/>
</dbReference>
<dbReference type="PANTHER" id="PTHR11431">
    <property type="entry name" value="FERRITIN"/>
    <property type="match status" value="1"/>
</dbReference>
<dbReference type="SUPFAM" id="SSF47240">
    <property type="entry name" value="Ferritin-like"/>
    <property type="match status" value="1"/>
</dbReference>
<dbReference type="Gene3D" id="1.20.1260.10">
    <property type="match status" value="1"/>
</dbReference>
<protein>
    <recommendedName>
        <fullName evidence="8">Ferritin</fullName>
    </recommendedName>
</protein>
<comment type="subcellular location">
    <subcellularLocation>
        <location evidence="5">Autolysosome</location>
    </subcellularLocation>
</comment>
<dbReference type="GO" id="GO:0044754">
    <property type="term" value="C:autolysosome"/>
    <property type="evidence" value="ECO:0007669"/>
    <property type="project" value="UniProtKB-SubCell"/>
</dbReference>
<keyword evidence="4 8" id="KW-0408">Iron</keyword>
<dbReference type="PANTHER" id="PTHR11431:SF47">
    <property type="entry name" value="FERRITIN LIGHT CHAIN"/>
    <property type="match status" value="1"/>
</dbReference>
<dbReference type="InterPro" id="IPR001519">
    <property type="entry name" value="Ferritin"/>
</dbReference>
<name>L5LIM7_MYODS</name>
<dbReference type="GO" id="GO:0008199">
    <property type="term" value="F:ferric iron binding"/>
    <property type="evidence" value="ECO:0007669"/>
    <property type="project" value="InterPro"/>
</dbReference>
<reference evidence="12" key="1">
    <citation type="journal article" date="2013" name="Science">
        <title>Comparative analysis of bat genomes provides insight into the evolution of flight and immunity.</title>
        <authorList>
            <person name="Zhang G."/>
            <person name="Cowled C."/>
            <person name="Shi Z."/>
            <person name="Huang Z."/>
            <person name="Bishop-Lilly K.A."/>
            <person name="Fang X."/>
            <person name="Wynne J.W."/>
            <person name="Xiong Z."/>
            <person name="Baker M.L."/>
            <person name="Zhao W."/>
            <person name="Tachedjian M."/>
            <person name="Zhu Y."/>
            <person name="Zhou P."/>
            <person name="Jiang X."/>
            <person name="Ng J."/>
            <person name="Yang L."/>
            <person name="Wu L."/>
            <person name="Xiao J."/>
            <person name="Feng Y."/>
            <person name="Chen Y."/>
            <person name="Sun X."/>
            <person name="Zhang Y."/>
            <person name="Marsh G.A."/>
            <person name="Crameri G."/>
            <person name="Broder C.C."/>
            <person name="Frey K.G."/>
            <person name="Wang L.F."/>
            <person name="Wang J."/>
        </authorList>
    </citation>
    <scope>NUCLEOTIDE SEQUENCE [LARGE SCALE GENOMIC DNA]</scope>
</reference>
<keyword evidence="3 8" id="KW-0479">Metal-binding</keyword>
<dbReference type="InterPro" id="IPR009078">
    <property type="entry name" value="Ferritin-like_SF"/>
</dbReference>
<keyword evidence="12" id="KW-1185">Reference proteome</keyword>
<dbReference type="AlphaFoldDB" id="L5LIM7"/>
<dbReference type="Pfam" id="PF00210">
    <property type="entry name" value="Ferritin"/>
    <property type="match status" value="1"/>
</dbReference>
<evidence type="ECO:0000313" key="12">
    <source>
        <dbReference type="Proteomes" id="UP000010556"/>
    </source>
</evidence>
<dbReference type="GO" id="GO:0006879">
    <property type="term" value="P:intracellular iron ion homeostasis"/>
    <property type="evidence" value="ECO:0007669"/>
    <property type="project" value="UniProtKB-KW"/>
</dbReference>
<evidence type="ECO:0000256" key="1">
    <source>
        <dbReference type="ARBA" id="ARBA00007513"/>
    </source>
</evidence>
<evidence type="ECO:0000259" key="10">
    <source>
        <dbReference type="PROSITE" id="PS50905"/>
    </source>
</evidence>
<gene>
    <name evidence="11" type="ORF">MDA_GLEAN10008857</name>
</gene>
<evidence type="ECO:0000256" key="4">
    <source>
        <dbReference type="ARBA" id="ARBA00023004"/>
    </source>
</evidence>
<sequence>MSSQIHQNNSTQVEAAVNCLANMHLRASHTYLSLGFYFDCNADVALEDMGHFFRELSEKKREGSECLLKMQNQCDGSILFQDMLKPSQDECGKTQDAMEATMALGELEPGPFGATSPGFYPRRPSAL</sequence>
<keyword evidence="2 8" id="KW-0409">Iron storage</keyword>
<comment type="similarity">
    <text evidence="1 8">Belongs to the ferritin family.</text>
</comment>
<feature type="region of interest" description="Disordered" evidence="9">
    <location>
        <begin position="107"/>
        <end position="127"/>
    </location>
</feature>
<feature type="domain" description="Ferritin-like diiron" evidence="10">
    <location>
        <begin position="7"/>
        <end position="127"/>
    </location>
</feature>
<evidence type="ECO:0000256" key="3">
    <source>
        <dbReference type="ARBA" id="ARBA00022723"/>
    </source>
</evidence>
<dbReference type="InterPro" id="IPR009040">
    <property type="entry name" value="Ferritin-like_diiron"/>
</dbReference>
<evidence type="ECO:0000256" key="7">
    <source>
        <dbReference type="ARBA" id="ARBA00047045"/>
    </source>
</evidence>
<proteinExistence type="inferred from homology"/>
<organism evidence="11 12">
    <name type="scientific">Myotis davidii</name>
    <name type="common">David's myotis</name>
    <dbReference type="NCBI Taxonomy" id="225400"/>
    <lineage>
        <taxon>Eukaryota</taxon>
        <taxon>Metazoa</taxon>
        <taxon>Chordata</taxon>
        <taxon>Craniata</taxon>
        <taxon>Vertebrata</taxon>
        <taxon>Euteleostomi</taxon>
        <taxon>Mammalia</taxon>
        <taxon>Eutheria</taxon>
        <taxon>Laurasiatheria</taxon>
        <taxon>Chiroptera</taxon>
        <taxon>Yangochiroptera</taxon>
        <taxon>Vespertilionidae</taxon>
        <taxon>Myotis</taxon>
    </lineage>
</organism>
<dbReference type="GO" id="GO:0006826">
    <property type="term" value="P:iron ion transport"/>
    <property type="evidence" value="ECO:0007669"/>
    <property type="project" value="InterPro"/>
</dbReference>
<dbReference type="InterPro" id="IPR008331">
    <property type="entry name" value="Ferritin_DPS_dom"/>
</dbReference>
<comment type="function">
    <text evidence="6">Stores iron in a soluble, non-toxic, readily available form. Important for iron homeostasis. Iron is taken up in the ferrous form and deposited as ferric hydroxides after oxidation. Also plays a role in delivery of iron to cells. Mediates iron uptake in capsule cells of the developing kidney. Delivery to lysosomes by the cargo receptor NCOA4 for autophagic degradation and release or iron.</text>
</comment>
<dbReference type="GO" id="GO:0008198">
    <property type="term" value="F:ferrous iron binding"/>
    <property type="evidence" value="ECO:0007669"/>
    <property type="project" value="TreeGrafter"/>
</dbReference>
<evidence type="ECO:0000313" key="11">
    <source>
        <dbReference type="EMBL" id="ELK26057.1"/>
    </source>
</evidence>
<dbReference type="Proteomes" id="UP000010556">
    <property type="component" value="Unassembled WGS sequence"/>
</dbReference>
<accession>L5LIM7</accession>
<evidence type="ECO:0000256" key="2">
    <source>
        <dbReference type="ARBA" id="ARBA00022434"/>
    </source>
</evidence>
<evidence type="ECO:0000256" key="8">
    <source>
        <dbReference type="RuleBase" id="RU361145"/>
    </source>
</evidence>
<evidence type="ECO:0000256" key="6">
    <source>
        <dbReference type="ARBA" id="ARBA00045578"/>
    </source>
</evidence>
<evidence type="ECO:0000256" key="5">
    <source>
        <dbReference type="ARBA" id="ARBA00044942"/>
    </source>
</evidence>
<dbReference type="EMBL" id="KB111315">
    <property type="protein sequence ID" value="ELK26057.1"/>
    <property type="molecule type" value="Genomic_DNA"/>
</dbReference>